<dbReference type="AlphaFoldDB" id="A0A6J6W9K6"/>
<evidence type="ECO:0000313" key="3">
    <source>
        <dbReference type="EMBL" id="CAB5035121.1"/>
    </source>
</evidence>
<evidence type="ECO:0000313" key="4">
    <source>
        <dbReference type="EMBL" id="CAB5051984.1"/>
    </source>
</evidence>
<gene>
    <name evidence="1" type="ORF">UFOPK2593_00818</name>
    <name evidence="2" type="ORF">UFOPK2894_01180</name>
    <name evidence="3" type="ORF">UFOPK4234_00249</name>
    <name evidence="4" type="ORF">UFOPK4295_01053</name>
</gene>
<dbReference type="InterPro" id="IPR029069">
    <property type="entry name" value="HotDog_dom_sf"/>
</dbReference>
<dbReference type="Gene3D" id="3.10.129.10">
    <property type="entry name" value="Hotdog Thioesterase"/>
    <property type="match status" value="1"/>
</dbReference>
<dbReference type="EMBL" id="CAEZXW010000044">
    <property type="protein sequence ID" value="CAB4704712.1"/>
    <property type="molecule type" value="Genomic_DNA"/>
</dbReference>
<dbReference type="SUPFAM" id="SSF54637">
    <property type="entry name" value="Thioesterase/thiol ester dehydrase-isomerase"/>
    <property type="match status" value="1"/>
</dbReference>
<dbReference type="EMBL" id="CAFBQF010000055">
    <property type="protein sequence ID" value="CAB5051984.1"/>
    <property type="molecule type" value="Genomic_DNA"/>
</dbReference>
<dbReference type="EMBL" id="CAEZZQ010000078">
    <property type="protein sequence ID" value="CAB4780549.1"/>
    <property type="molecule type" value="Genomic_DNA"/>
</dbReference>
<sequence>MGREEEAIMAIELRHGVSEIIDITDEMISTLVTTGGYPHPLFQEGWKEIGMRGRPLPGQAVLLLVGGAMERTGKFDHAIALLGVDDVNFLNAVVAGDSIRLEWEEIEFLPWKSAGRELLRMKWRVLNQFDELCMEASSRMLVRVIAK</sequence>
<proteinExistence type="predicted"/>
<name>A0A6J6W9K6_9ZZZZ</name>
<protein>
    <submittedName>
        <fullName evidence="2">Unannotated protein</fullName>
    </submittedName>
</protein>
<evidence type="ECO:0000313" key="2">
    <source>
        <dbReference type="EMBL" id="CAB4780549.1"/>
    </source>
</evidence>
<organism evidence="2">
    <name type="scientific">freshwater metagenome</name>
    <dbReference type="NCBI Taxonomy" id="449393"/>
    <lineage>
        <taxon>unclassified sequences</taxon>
        <taxon>metagenomes</taxon>
        <taxon>ecological metagenomes</taxon>
    </lineage>
</organism>
<evidence type="ECO:0000313" key="1">
    <source>
        <dbReference type="EMBL" id="CAB4704712.1"/>
    </source>
</evidence>
<accession>A0A6J6W9K6</accession>
<dbReference type="EMBL" id="CAFBQA010000006">
    <property type="protein sequence ID" value="CAB5035121.1"/>
    <property type="molecule type" value="Genomic_DNA"/>
</dbReference>
<reference evidence="2" key="1">
    <citation type="submission" date="2020-05" db="EMBL/GenBank/DDBJ databases">
        <authorList>
            <person name="Chiriac C."/>
            <person name="Salcher M."/>
            <person name="Ghai R."/>
            <person name="Kavagutti S V."/>
        </authorList>
    </citation>
    <scope>NUCLEOTIDE SEQUENCE</scope>
</reference>